<dbReference type="InterPro" id="IPR010723">
    <property type="entry name" value="HemN_C"/>
</dbReference>
<keyword evidence="12" id="KW-1185">Reference proteome</keyword>
<keyword evidence="6 9" id="KW-0408">Iron</keyword>
<keyword evidence="3 9" id="KW-0349">Heme</keyword>
<dbReference type="Gene3D" id="3.20.20.70">
    <property type="entry name" value="Aldolase class I"/>
    <property type="match status" value="1"/>
</dbReference>
<dbReference type="PROSITE" id="PS51918">
    <property type="entry name" value="RADICAL_SAM"/>
    <property type="match status" value="1"/>
</dbReference>
<comment type="similarity">
    <text evidence="1">Belongs to the anaerobic coproporphyrinogen-III oxidase family. HemW subfamily.</text>
</comment>
<dbReference type="Pfam" id="PF04055">
    <property type="entry name" value="Radical_SAM"/>
    <property type="match status" value="1"/>
</dbReference>
<keyword evidence="5 9" id="KW-0479">Metal-binding</keyword>
<evidence type="ECO:0000259" key="10">
    <source>
        <dbReference type="PROSITE" id="PS51918"/>
    </source>
</evidence>
<reference evidence="11 12" key="1">
    <citation type="submission" date="2016-10" db="EMBL/GenBank/DDBJ databases">
        <authorList>
            <person name="de Groot N.N."/>
        </authorList>
    </citation>
    <scope>NUCLEOTIDE SEQUENCE [LARGE SCALE GENOMIC DNA]</scope>
    <source>
        <strain evidence="11 12">ATCC 51327</strain>
    </source>
</reference>
<dbReference type="EMBL" id="FOTI01000005">
    <property type="protein sequence ID" value="SFL25615.1"/>
    <property type="molecule type" value="Genomic_DNA"/>
</dbReference>
<dbReference type="STRING" id="29563.SAMN02983006_00629"/>
<keyword evidence="7 9" id="KW-0411">Iron-sulfur</keyword>
<evidence type="ECO:0000256" key="2">
    <source>
        <dbReference type="ARBA" id="ARBA00017228"/>
    </source>
</evidence>
<feature type="domain" description="Radical SAM core" evidence="10">
    <location>
        <begin position="2"/>
        <end position="237"/>
    </location>
</feature>
<comment type="function">
    <text evidence="9">Probably acts as a heme chaperone, transferring heme to an unknown acceptor. Binds one molecule of heme per monomer, possibly covalently. Binds 1 [4Fe-4S] cluster. The cluster is coordinated with 3 cysteines and an exchangeable S-adenosyl-L-methionine.</text>
</comment>
<organism evidence="11 12">
    <name type="scientific">Halanaerobium salsuginis</name>
    <dbReference type="NCBI Taxonomy" id="29563"/>
    <lineage>
        <taxon>Bacteria</taxon>
        <taxon>Bacillati</taxon>
        <taxon>Bacillota</taxon>
        <taxon>Clostridia</taxon>
        <taxon>Halanaerobiales</taxon>
        <taxon>Halanaerobiaceae</taxon>
        <taxon>Halanaerobium</taxon>
    </lineage>
</organism>
<evidence type="ECO:0000256" key="7">
    <source>
        <dbReference type="ARBA" id="ARBA00023014"/>
    </source>
</evidence>
<dbReference type="SUPFAM" id="SSF102114">
    <property type="entry name" value="Radical SAM enzymes"/>
    <property type="match status" value="1"/>
</dbReference>
<keyword evidence="9" id="KW-0004">4Fe-4S</keyword>
<evidence type="ECO:0000256" key="3">
    <source>
        <dbReference type="ARBA" id="ARBA00022617"/>
    </source>
</evidence>
<keyword evidence="4 9" id="KW-0949">S-adenosyl-L-methionine</keyword>
<dbReference type="AlphaFoldDB" id="A0A1I4G6B4"/>
<evidence type="ECO:0000256" key="6">
    <source>
        <dbReference type="ARBA" id="ARBA00023004"/>
    </source>
</evidence>
<dbReference type="CDD" id="cd01335">
    <property type="entry name" value="Radical_SAM"/>
    <property type="match status" value="1"/>
</dbReference>
<protein>
    <recommendedName>
        <fullName evidence="2 9">Heme chaperone HemW</fullName>
    </recommendedName>
</protein>
<evidence type="ECO:0000313" key="12">
    <source>
        <dbReference type="Proteomes" id="UP000199006"/>
    </source>
</evidence>
<gene>
    <name evidence="11" type="ORF">SAMN02983006_00629</name>
</gene>
<dbReference type="Proteomes" id="UP000199006">
    <property type="component" value="Unassembled WGS sequence"/>
</dbReference>
<dbReference type="NCBIfam" id="TIGR00539">
    <property type="entry name" value="hemN_rel"/>
    <property type="match status" value="1"/>
</dbReference>
<evidence type="ECO:0000256" key="5">
    <source>
        <dbReference type="ARBA" id="ARBA00022723"/>
    </source>
</evidence>
<name>A0A1I4G6B4_9FIRM</name>
<dbReference type="PANTHER" id="PTHR13932:SF5">
    <property type="entry name" value="RADICAL S-ADENOSYL METHIONINE DOMAIN-CONTAINING PROTEIN 1, MITOCHONDRIAL"/>
    <property type="match status" value="1"/>
</dbReference>
<dbReference type="SFLD" id="SFLDG01065">
    <property type="entry name" value="anaerobic_coproporphyrinogen-I"/>
    <property type="match status" value="1"/>
</dbReference>
<evidence type="ECO:0000256" key="9">
    <source>
        <dbReference type="RuleBase" id="RU364116"/>
    </source>
</evidence>
<dbReference type="RefSeq" id="WP_089859545.1">
    <property type="nucleotide sequence ID" value="NZ_FOTI01000005.1"/>
</dbReference>
<dbReference type="GO" id="GO:0006779">
    <property type="term" value="P:porphyrin-containing compound biosynthetic process"/>
    <property type="evidence" value="ECO:0007669"/>
    <property type="project" value="InterPro"/>
</dbReference>
<dbReference type="InterPro" id="IPR034505">
    <property type="entry name" value="Coproporphyrinogen-III_oxidase"/>
</dbReference>
<comment type="subcellular location">
    <subcellularLocation>
        <location evidence="9">Cytoplasm</location>
    </subcellularLocation>
</comment>
<dbReference type="InterPro" id="IPR013785">
    <property type="entry name" value="Aldolase_TIM"/>
</dbReference>
<dbReference type="InterPro" id="IPR006638">
    <property type="entry name" value="Elp3/MiaA/NifB-like_rSAM"/>
</dbReference>
<accession>A0A1I4G6B4</accession>
<dbReference type="SFLD" id="SFLDF00562">
    <property type="entry name" value="HemN-like__clustered_with_heat"/>
    <property type="match status" value="1"/>
</dbReference>
<evidence type="ECO:0000256" key="4">
    <source>
        <dbReference type="ARBA" id="ARBA00022691"/>
    </source>
</evidence>
<dbReference type="InterPro" id="IPR004559">
    <property type="entry name" value="HemW-like"/>
</dbReference>
<keyword evidence="9" id="KW-0963">Cytoplasm</keyword>
<proteinExistence type="inferred from homology"/>
<dbReference type="GO" id="GO:0051539">
    <property type="term" value="F:4 iron, 4 sulfur cluster binding"/>
    <property type="evidence" value="ECO:0007669"/>
    <property type="project" value="UniProtKB-UniRule"/>
</dbReference>
<dbReference type="SMART" id="SM00729">
    <property type="entry name" value="Elp3"/>
    <property type="match status" value="1"/>
</dbReference>
<dbReference type="OrthoDB" id="9808022at2"/>
<dbReference type="InterPro" id="IPR007197">
    <property type="entry name" value="rSAM"/>
</dbReference>
<dbReference type="GO" id="GO:0005737">
    <property type="term" value="C:cytoplasm"/>
    <property type="evidence" value="ECO:0007669"/>
    <property type="project" value="UniProtKB-SubCell"/>
</dbReference>
<dbReference type="GO" id="GO:0046872">
    <property type="term" value="F:metal ion binding"/>
    <property type="evidence" value="ECO:0007669"/>
    <property type="project" value="UniProtKB-UniRule"/>
</dbReference>
<sequence>MLNFPKANSIYIHIPFCSSKCAYCDFYSVKYTKKRVDQYWDALFLELAELAAITDQKLLQSIYIGGGTPSLIKAEKYFSLLNKIRQYFKLVPDAEITIEVNPASITAEKLIIYRRAGINRLSVGIQSLNDKYLSLLGRKSNRQHNLEKLTLINRFFNNYSTDLIFAIPGQTLAEFKKDLNDLLKFEPPHISLYNLELHPGTKLYQQYQADKLEMPTEELDAEMYDLAAAELKKAAYNHYEISNYARQGYRARHNFIYWLYQPYLAAGPGAVSFNGNYRFQNKADLKNYLLYYGTANSENILEQSIQTKKPTRNSASEFQVRQLEKLTAKEKQAEFAFLALRTERGILLNEFQKRFKQDFKKVYQAEINSLKANQLIKEANNRIYLTNRGKKLANEVFIKFLP</sequence>
<dbReference type="SFLD" id="SFLDG01082">
    <property type="entry name" value="B12-binding_domain_containing"/>
    <property type="match status" value="1"/>
</dbReference>
<evidence type="ECO:0000313" key="11">
    <source>
        <dbReference type="EMBL" id="SFL25615.1"/>
    </source>
</evidence>
<keyword evidence="8 9" id="KW-0143">Chaperone</keyword>
<evidence type="ECO:0000256" key="1">
    <source>
        <dbReference type="ARBA" id="ARBA00006100"/>
    </source>
</evidence>
<dbReference type="InterPro" id="IPR058240">
    <property type="entry name" value="rSAM_sf"/>
</dbReference>
<dbReference type="PANTHER" id="PTHR13932">
    <property type="entry name" value="COPROPORPHYRINIGEN III OXIDASE"/>
    <property type="match status" value="1"/>
</dbReference>
<evidence type="ECO:0000256" key="8">
    <source>
        <dbReference type="ARBA" id="ARBA00023186"/>
    </source>
</evidence>
<dbReference type="GO" id="GO:0004109">
    <property type="term" value="F:coproporphyrinogen oxidase activity"/>
    <property type="evidence" value="ECO:0007669"/>
    <property type="project" value="InterPro"/>
</dbReference>
<dbReference type="SFLD" id="SFLDS00029">
    <property type="entry name" value="Radical_SAM"/>
    <property type="match status" value="1"/>
</dbReference>
<dbReference type="SFLD" id="SFLDF00288">
    <property type="entry name" value="HemN-like__clustered_with_nucl"/>
    <property type="match status" value="1"/>
</dbReference>
<dbReference type="Pfam" id="PF06969">
    <property type="entry name" value="HemN_C"/>
    <property type="match status" value="1"/>
</dbReference>